<keyword evidence="1" id="KW-0812">Transmembrane</keyword>
<keyword evidence="3" id="KW-1185">Reference proteome</keyword>
<proteinExistence type="predicted"/>
<dbReference type="SUPFAM" id="SSF52058">
    <property type="entry name" value="L domain-like"/>
    <property type="match status" value="1"/>
</dbReference>
<keyword evidence="1" id="KW-0472">Membrane</keyword>
<dbReference type="Proteomes" id="UP000794436">
    <property type="component" value="Unassembled WGS sequence"/>
</dbReference>
<accession>A0A8K1CHS4</accession>
<dbReference type="EMBL" id="SPLM01000072">
    <property type="protein sequence ID" value="TMW63637.1"/>
    <property type="molecule type" value="Genomic_DNA"/>
</dbReference>
<dbReference type="InterPro" id="IPR032675">
    <property type="entry name" value="LRR_dom_sf"/>
</dbReference>
<name>A0A8K1CHS4_PYTOL</name>
<dbReference type="AlphaFoldDB" id="A0A8K1CHS4"/>
<evidence type="ECO:0000313" key="2">
    <source>
        <dbReference type="EMBL" id="TMW63637.1"/>
    </source>
</evidence>
<dbReference type="Gene3D" id="3.80.10.10">
    <property type="entry name" value="Ribonuclease Inhibitor"/>
    <property type="match status" value="1"/>
</dbReference>
<keyword evidence="1" id="KW-1133">Transmembrane helix</keyword>
<dbReference type="OrthoDB" id="166170at2759"/>
<reference evidence="2" key="1">
    <citation type="submission" date="2019-03" db="EMBL/GenBank/DDBJ databases">
        <title>Long read genome sequence of the mycoparasitic Pythium oligandrum ATCC 38472 isolated from sugarbeet rhizosphere.</title>
        <authorList>
            <person name="Gaulin E."/>
        </authorList>
    </citation>
    <scope>NUCLEOTIDE SEQUENCE</scope>
    <source>
        <strain evidence="2">ATCC 38472_TT</strain>
    </source>
</reference>
<organism evidence="2 3">
    <name type="scientific">Pythium oligandrum</name>
    <name type="common">Mycoparasitic fungus</name>
    <dbReference type="NCBI Taxonomy" id="41045"/>
    <lineage>
        <taxon>Eukaryota</taxon>
        <taxon>Sar</taxon>
        <taxon>Stramenopiles</taxon>
        <taxon>Oomycota</taxon>
        <taxon>Peronosporomycetes</taxon>
        <taxon>Pythiales</taxon>
        <taxon>Pythiaceae</taxon>
        <taxon>Pythium</taxon>
    </lineage>
</organism>
<feature type="transmembrane region" description="Helical" evidence="1">
    <location>
        <begin position="51"/>
        <end position="70"/>
    </location>
</feature>
<feature type="transmembrane region" description="Helical" evidence="1">
    <location>
        <begin position="108"/>
        <end position="130"/>
    </location>
</feature>
<sequence length="340" mass="39238">MVTPAIQTWRDRLRYELTSPYGLLRQYYNPVLDLPKLLFQTATLVTYLHNGFPVVIISIYTSLLCINWMISSYRYKQWRPDPHYVLARLFYSGKQPSWTTRRRHVQNLLISAVFFCVGVAVFVYSTVAMASTKHVCHAYQQCAVTRLQWNVGATHCSCIEFVDRTTSVKAFAEWENPPDTTANLAALATTGHLRIIQIINPALPEFPEELRGCHDLEQLILIYTKTVRFPSWAKEFRHLEYLHVEGDFMPTQLISLPDDLFEDMHGLVFRYLGGLIKLPRVPDLSRLTHLQHLTLAVLHSITEIPSFDTLVNLRMVTLMDTVQVQELPSISKLRHLQSSH</sequence>
<comment type="caution">
    <text evidence="2">The sequence shown here is derived from an EMBL/GenBank/DDBJ whole genome shotgun (WGS) entry which is preliminary data.</text>
</comment>
<evidence type="ECO:0000313" key="3">
    <source>
        <dbReference type="Proteomes" id="UP000794436"/>
    </source>
</evidence>
<evidence type="ECO:0000256" key="1">
    <source>
        <dbReference type="SAM" id="Phobius"/>
    </source>
</evidence>
<gene>
    <name evidence="2" type="ORF">Poli38472_002578</name>
</gene>
<protein>
    <submittedName>
        <fullName evidence="2">Uncharacterized protein</fullName>
    </submittedName>
</protein>